<dbReference type="InterPro" id="IPR002130">
    <property type="entry name" value="Cyclophilin-type_PPIase_dom"/>
</dbReference>
<gene>
    <name evidence="9" type="ORF">FSS13T_13040</name>
</gene>
<dbReference type="InterPro" id="IPR029000">
    <property type="entry name" value="Cyclophilin-like_dom_sf"/>
</dbReference>
<dbReference type="Pfam" id="PF00254">
    <property type="entry name" value="FKBP_C"/>
    <property type="match status" value="1"/>
</dbReference>
<dbReference type="Gene3D" id="2.40.100.10">
    <property type="entry name" value="Cyclophilin-like"/>
    <property type="match status" value="1"/>
</dbReference>
<dbReference type="PROSITE" id="PS00170">
    <property type="entry name" value="CSA_PPIASE_1"/>
    <property type="match status" value="1"/>
</dbReference>
<evidence type="ECO:0000256" key="3">
    <source>
        <dbReference type="ARBA" id="ARBA00023110"/>
    </source>
</evidence>
<dbReference type="SUPFAM" id="SSF50891">
    <property type="entry name" value="Cyclophilin-like"/>
    <property type="match status" value="1"/>
</dbReference>
<proteinExistence type="inferred from homology"/>
<dbReference type="PANTHER" id="PTHR45625">
    <property type="entry name" value="PEPTIDYL-PROLYL CIS-TRANS ISOMERASE-RELATED"/>
    <property type="match status" value="1"/>
</dbReference>
<dbReference type="EMBL" id="AVFO01000024">
    <property type="protein sequence ID" value="ESU26021.1"/>
    <property type="molecule type" value="Genomic_DNA"/>
</dbReference>
<dbReference type="SUPFAM" id="SSF54534">
    <property type="entry name" value="FKBP-like"/>
    <property type="match status" value="1"/>
</dbReference>
<keyword evidence="3 5" id="KW-0697">Rotamase</keyword>
<dbReference type="PRINTS" id="PR00153">
    <property type="entry name" value="CSAPPISMRASE"/>
</dbReference>
<dbReference type="Proteomes" id="UP000018234">
    <property type="component" value="Unassembled WGS sequence"/>
</dbReference>
<accession>A0ABN0QH52</accession>
<name>A0ABN0QH52_9FLAO</name>
<evidence type="ECO:0000259" key="8">
    <source>
        <dbReference type="PROSITE" id="PS50072"/>
    </source>
</evidence>
<dbReference type="InterPro" id="IPR020892">
    <property type="entry name" value="Cyclophilin-type_PPIase_CS"/>
</dbReference>
<comment type="similarity">
    <text evidence="2">Belongs to the cyclophilin-type PPIase family.</text>
</comment>
<feature type="domain" description="PPIase cyclophilin-type" evidence="8">
    <location>
        <begin position="24"/>
        <end position="153"/>
    </location>
</feature>
<comment type="caution">
    <text evidence="9">The sequence shown here is derived from an EMBL/GenBank/DDBJ whole genome shotgun (WGS) entry which is preliminary data.</text>
</comment>
<evidence type="ECO:0000256" key="5">
    <source>
        <dbReference type="PROSITE-ProRule" id="PRU00277"/>
    </source>
</evidence>
<organism evidence="9 10">
    <name type="scientific">Flavobacterium saliperosum S13</name>
    <dbReference type="NCBI Taxonomy" id="1341155"/>
    <lineage>
        <taxon>Bacteria</taxon>
        <taxon>Pseudomonadati</taxon>
        <taxon>Bacteroidota</taxon>
        <taxon>Flavobacteriia</taxon>
        <taxon>Flavobacteriales</taxon>
        <taxon>Flavobacteriaceae</taxon>
        <taxon>Flavobacterium</taxon>
    </lineage>
</organism>
<dbReference type="InterPro" id="IPR001179">
    <property type="entry name" value="PPIase_FKBP_dom"/>
</dbReference>
<dbReference type="EC" id="5.2.1.8" evidence="6"/>
<dbReference type="Gene3D" id="3.10.50.40">
    <property type="match status" value="1"/>
</dbReference>
<protein>
    <recommendedName>
        <fullName evidence="6">Peptidyl-prolyl cis-trans isomerase</fullName>
        <ecNumber evidence="6">5.2.1.8</ecNumber>
    </recommendedName>
</protein>
<reference evidence="9 10" key="1">
    <citation type="submission" date="2013-08" db="EMBL/GenBank/DDBJ databases">
        <title>Flavobacterium saliperosum type strain genome sequencing.</title>
        <authorList>
            <person name="Lee K."/>
            <person name="Yi H."/>
            <person name="Park S."/>
            <person name="Chun J."/>
        </authorList>
    </citation>
    <scope>NUCLEOTIDE SEQUENCE [LARGE SCALE GENOMIC DNA]</scope>
    <source>
        <strain evidence="9 10">S13</strain>
    </source>
</reference>
<dbReference type="InterPro" id="IPR044666">
    <property type="entry name" value="Cyclophilin_A-like"/>
</dbReference>
<evidence type="ECO:0000256" key="1">
    <source>
        <dbReference type="ARBA" id="ARBA00000971"/>
    </source>
</evidence>
<keyword evidence="4 5" id="KW-0413">Isomerase</keyword>
<evidence type="ECO:0000313" key="10">
    <source>
        <dbReference type="Proteomes" id="UP000018234"/>
    </source>
</evidence>
<comment type="similarity">
    <text evidence="6">Belongs to the FKBP-type PPIase family.</text>
</comment>
<evidence type="ECO:0000256" key="2">
    <source>
        <dbReference type="ARBA" id="ARBA00007365"/>
    </source>
</evidence>
<comment type="catalytic activity">
    <reaction evidence="1 5 6">
        <text>[protein]-peptidylproline (omega=180) = [protein]-peptidylproline (omega=0)</text>
        <dbReference type="Rhea" id="RHEA:16237"/>
        <dbReference type="Rhea" id="RHEA-COMP:10747"/>
        <dbReference type="Rhea" id="RHEA-COMP:10748"/>
        <dbReference type="ChEBI" id="CHEBI:83833"/>
        <dbReference type="ChEBI" id="CHEBI:83834"/>
        <dbReference type="EC" id="5.2.1.8"/>
    </reaction>
</comment>
<feature type="domain" description="PPIase FKBP-type" evidence="7">
    <location>
        <begin position="232"/>
        <end position="320"/>
    </location>
</feature>
<evidence type="ECO:0000259" key="7">
    <source>
        <dbReference type="PROSITE" id="PS50059"/>
    </source>
</evidence>
<dbReference type="GO" id="GO:0003755">
    <property type="term" value="F:peptidyl-prolyl cis-trans isomerase activity"/>
    <property type="evidence" value="ECO:0007669"/>
    <property type="project" value="UniProtKB-EC"/>
</dbReference>
<evidence type="ECO:0000313" key="9">
    <source>
        <dbReference type="EMBL" id="ESU26021.1"/>
    </source>
</evidence>
<dbReference type="Pfam" id="PF00160">
    <property type="entry name" value="Pro_isomerase"/>
    <property type="match status" value="1"/>
</dbReference>
<sequence>MPFRNLKQNKMQDGIYAKFNTSKGVILIKLTHDKTPGTVGNFVGLAEGNLENDIKPQGKPYYDGLKFHRVIPDFMIQGGCPLGTGTGDAGYKFDDEFHPELKHDRPGVLSMANAGPGTNGSQFFITHVPTDWLDNKHTVFGHVVEGQDIVNEIVQGDIIESLEIIRVGAEAEKWNAVEAFRTFEGSREKRIAEQKKMAEAALEKLAAGFDKTESGLRYKMIQKGNGKQAEKGKTVSVHYSGSLENGMVFDSSYKRKQPIEFSLGRGQVIEGWDEGIALLQVGDKARFVIPSYLGYGSRGAGGVIPPDATLIFDVELMDVK</sequence>
<evidence type="ECO:0000256" key="6">
    <source>
        <dbReference type="RuleBase" id="RU003915"/>
    </source>
</evidence>
<dbReference type="PROSITE" id="PS50059">
    <property type="entry name" value="FKBP_PPIASE"/>
    <property type="match status" value="1"/>
</dbReference>
<dbReference type="CDD" id="cd00317">
    <property type="entry name" value="cyclophilin"/>
    <property type="match status" value="1"/>
</dbReference>
<dbReference type="InterPro" id="IPR046357">
    <property type="entry name" value="PPIase_dom_sf"/>
</dbReference>
<dbReference type="PANTHER" id="PTHR45625:SF4">
    <property type="entry name" value="PEPTIDYLPROLYL ISOMERASE DOMAIN AND WD REPEAT-CONTAINING PROTEIN 1"/>
    <property type="match status" value="1"/>
</dbReference>
<evidence type="ECO:0000256" key="4">
    <source>
        <dbReference type="ARBA" id="ARBA00023235"/>
    </source>
</evidence>
<dbReference type="PROSITE" id="PS50072">
    <property type="entry name" value="CSA_PPIASE_2"/>
    <property type="match status" value="1"/>
</dbReference>
<keyword evidence="10" id="KW-1185">Reference proteome</keyword>